<feature type="transmembrane region" description="Helical" evidence="8">
    <location>
        <begin position="22"/>
        <end position="41"/>
    </location>
</feature>
<dbReference type="InterPro" id="IPR002758">
    <property type="entry name" value="Cation_antiport_E"/>
</dbReference>
<evidence type="ECO:0000256" key="7">
    <source>
        <dbReference type="ARBA" id="ARBA00023136"/>
    </source>
</evidence>
<evidence type="ECO:0000313" key="10">
    <source>
        <dbReference type="Proteomes" id="UP001597362"/>
    </source>
</evidence>
<evidence type="ECO:0000256" key="5">
    <source>
        <dbReference type="ARBA" id="ARBA00022692"/>
    </source>
</evidence>
<evidence type="ECO:0000256" key="4">
    <source>
        <dbReference type="ARBA" id="ARBA00022475"/>
    </source>
</evidence>
<keyword evidence="5 8" id="KW-0812">Transmembrane</keyword>
<dbReference type="Proteomes" id="UP001597362">
    <property type="component" value="Unassembled WGS sequence"/>
</dbReference>
<evidence type="ECO:0000313" key="9">
    <source>
        <dbReference type="EMBL" id="MFD2114712.1"/>
    </source>
</evidence>
<keyword evidence="3" id="KW-0050">Antiport</keyword>
<comment type="caution">
    <text evidence="9">The sequence shown here is derived from an EMBL/GenBank/DDBJ whole genome shotgun (WGS) entry which is preliminary data.</text>
</comment>
<keyword evidence="6 8" id="KW-1133">Transmembrane helix</keyword>
<dbReference type="PANTHER" id="PTHR34584">
    <property type="entry name" value="NA(+)/H(+) ANTIPORTER SUBUNIT E1"/>
    <property type="match status" value="1"/>
</dbReference>
<evidence type="ECO:0000256" key="3">
    <source>
        <dbReference type="ARBA" id="ARBA00022449"/>
    </source>
</evidence>
<reference evidence="10" key="1">
    <citation type="journal article" date="2019" name="Int. J. Syst. Evol. Microbiol.">
        <title>The Global Catalogue of Microorganisms (GCM) 10K type strain sequencing project: providing services to taxonomists for standard genome sequencing and annotation.</title>
        <authorList>
            <consortium name="The Broad Institute Genomics Platform"/>
            <consortium name="The Broad Institute Genome Sequencing Center for Infectious Disease"/>
            <person name="Wu L."/>
            <person name="Ma J."/>
        </authorList>
    </citation>
    <scope>NUCLEOTIDE SEQUENCE [LARGE SCALE GENOMIC DNA]</scope>
    <source>
        <strain evidence="10">GH52</strain>
    </source>
</reference>
<organism evidence="9 10">
    <name type="scientific">Paenibacillus yanchengensis</name>
    <dbReference type="NCBI Taxonomy" id="2035833"/>
    <lineage>
        <taxon>Bacteria</taxon>
        <taxon>Bacillati</taxon>
        <taxon>Bacillota</taxon>
        <taxon>Bacilli</taxon>
        <taxon>Bacillales</taxon>
        <taxon>Paenibacillaceae</taxon>
        <taxon>Paenibacillus</taxon>
    </lineage>
</organism>
<protein>
    <submittedName>
        <fullName evidence="9">Na+/H+ antiporter subunit E</fullName>
    </submittedName>
</protein>
<evidence type="ECO:0000256" key="2">
    <source>
        <dbReference type="ARBA" id="ARBA00006228"/>
    </source>
</evidence>
<evidence type="ECO:0000256" key="6">
    <source>
        <dbReference type="ARBA" id="ARBA00022989"/>
    </source>
</evidence>
<dbReference type="RefSeq" id="WP_377769818.1">
    <property type="nucleotide sequence ID" value="NZ_JBHUHO010000008.1"/>
</dbReference>
<gene>
    <name evidence="9" type="ORF">ACFSJH_02975</name>
</gene>
<proteinExistence type="inferred from homology"/>
<dbReference type="Pfam" id="PF01899">
    <property type="entry name" value="MNHE"/>
    <property type="match status" value="1"/>
</dbReference>
<accession>A0ABW4YGB7</accession>
<name>A0ABW4YGB7_9BACL</name>
<keyword evidence="7 8" id="KW-0472">Membrane</keyword>
<keyword evidence="4" id="KW-1003">Cell membrane</keyword>
<comment type="similarity">
    <text evidence="2">Belongs to the CPA3 antiporters (TC 2.A.63) subunit E family.</text>
</comment>
<evidence type="ECO:0000256" key="1">
    <source>
        <dbReference type="ARBA" id="ARBA00004651"/>
    </source>
</evidence>
<comment type="subcellular location">
    <subcellularLocation>
        <location evidence="1">Cell membrane</location>
        <topology evidence="1">Multi-pass membrane protein</topology>
    </subcellularLocation>
</comment>
<keyword evidence="10" id="KW-1185">Reference proteome</keyword>
<sequence>MTLQILLNLCVAMVWMLLHDEWNALTFMLGYALGLLIIFLLRRFFNARFYGYRVWAIIKLLYLFMLEMFKSCITVIAQIVRPKITIQPGVFRMETTLKTDFEITMLSNLITLTPGSVIMEVIPEEGILYVHAMDVAIHQEDIEQTKRLFEKVIREVMG</sequence>
<evidence type="ECO:0000256" key="8">
    <source>
        <dbReference type="SAM" id="Phobius"/>
    </source>
</evidence>
<feature type="transmembrane region" description="Helical" evidence="8">
    <location>
        <begin position="61"/>
        <end position="80"/>
    </location>
</feature>
<dbReference type="PIRSF" id="PIRSF019239">
    <property type="entry name" value="MrpE"/>
    <property type="match status" value="1"/>
</dbReference>
<dbReference type="EMBL" id="JBHUHO010000008">
    <property type="protein sequence ID" value="MFD2114712.1"/>
    <property type="molecule type" value="Genomic_DNA"/>
</dbReference>
<keyword evidence="3" id="KW-0813">Transport</keyword>
<dbReference type="PANTHER" id="PTHR34584:SF1">
    <property type="entry name" value="NA(+)_H(+) ANTIPORTER SUBUNIT E1"/>
    <property type="match status" value="1"/>
</dbReference>